<dbReference type="OrthoDB" id="185373at2759"/>
<evidence type="ECO:0000313" key="6">
    <source>
        <dbReference type="Proteomes" id="UP000823388"/>
    </source>
</evidence>
<comment type="caution">
    <text evidence="5">The sequence shown here is derived from an EMBL/GenBank/DDBJ whole genome shotgun (WGS) entry which is preliminary data.</text>
</comment>
<dbReference type="AlphaFoldDB" id="A0A8T0T686"/>
<feature type="repeat" description="PPR" evidence="3">
    <location>
        <begin position="195"/>
        <end position="229"/>
    </location>
</feature>
<dbReference type="InterPro" id="IPR002885">
    <property type="entry name" value="PPR_rpt"/>
</dbReference>
<organism evidence="5 6">
    <name type="scientific">Panicum virgatum</name>
    <name type="common">Blackwell switchgrass</name>
    <dbReference type="NCBI Taxonomy" id="38727"/>
    <lineage>
        <taxon>Eukaryota</taxon>
        <taxon>Viridiplantae</taxon>
        <taxon>Streptophyta</taxon>
        <taxon>Embryophyta</taxon>
        <taxon>Tracheophyta</taxon>
        <taxon>Spermatophyta</taxon>
        <taxon>Magnoliopsida</taxon>
        <taxon>Liliopsida</taxon>
        <taxon>Poales</taxon>
        <taxon>Poaceae</taxon>
        <taxon>PACMAD clade</taxon>
        <taxon>Panicoideae</taxon>
        <taxon>Panicodae</taxon>
        <taxon>Paniceae</taxon>
        <taxon>Panicinae</taxon>
        <taxon>Panicum</taxon>
        <taxon>Panicum sect. Hiantes</taxon>
    </lineage>
</organism>
<keyword evidence="1" id="KW-0677">Repeat</keyword>
<dbReference type="GO" id="GO:0009451">
    <property type="term" value="P:RNA modification"/>
    <property type="evidence" value="ECO:0007669"/>
    <property type="project" value="InterPro"/>
</dbReference>
<feature type="repeat" description="PPR" evidence="3">
    <location>
        <begin position="398"/>
        <end position="432"/>
    </location>
</feature>
<dbReference type="InterPro" id="IPR011990">
    <property type="entry name" value="TPR-like_helical_dom_sf"/>
</dbReference>
<feature type="repeat" description="PPR" evidence="3">
    <location>
        <begin position="433"/>
        <end position="468"/>
    </location>
</feature>
<evidence type="ECO:0000313" key="5">
    <source>
        <dbReference type="EMBL" id="KAG2604853.1"/>
    </source>
</evidence>
<dbReference type="FunFam" id="1.25.40.10:FF:000090">
    <property type="entry name" value="Pentatricopeptide repeat-containing protein, chloroplastic"/>
    <property type="match status" value="1"/>
</dbReference>
<dbReference type="Gene3D" id="1.25.40.10">
    <property type="entry name" value="Tetratricopeptide repeat domain"/>
    <property type="match status" value="4"/>
</dbReference>
<reference evidence="5" key="1">
    <citation type="submission" date="2020-05" db="EMBL/GenBank/DDBJ databases">
        <title>WGS assembly of Panicum virgatum.</title>
        <authorList>
            <person name="Lovell J.T."/>
            <person name="Jenkins J."/>
            <person name="Shu S."/>
            <person name="Juenger T.E."/>
            <person name="Schmutz J."/>
        </authorList>
    </citation>
    <scope>NUCLEOTIDE SEQUENCE</scope>
    <source>
        <strain evidence="5">AP13</strain>
    </source>
</reference>
<accession>A0A8T0T686</accession>
<evidence type="ECO:0000256" key="1">
    <source>
        <dbReference type="ARBA" id="ARBA00022737"/>
    </source>
</evidence>
<dbReference type="PROSITE" id="PS51375">
    <property type="entry name" value="PPR"/>
    <property type="match status" value="4"/>
</dbReference>
<dbReference type="GO" id="GO:0003723">
    <property type="term" value="F:RNA binding"/>
    <property type="evidence" value="ECO:0007669"/>
    <property type="project" value="InterPro"/>
</dbReference>
<keyword evidence="2" id="KW-0809">Transit peptide</keyword>
<dbReference type="InterPro" id="IPR046848">
    <property type="entry name" value="E_motif"/>
</dbReference>
<dbReference type="NCBIfam" id="TIGR00756">
    <property type="entry name" value="PPR"/>
    <property type="match status" value="2"/>
</dbReference>
<feature type="region of interest" description="Disordered" evidence="4">
    <location>
        <begin position="1"/>
        <end position="31"/>
    </location>
</feature>
<name>A0A8T0T686_PANVG</name>
<dbReference type="PANTHER" id="PTHR47926:SF341">
    <property type="entry name" value="PENTATRICOPEPTIDE REPEAT-CONTAINING PROTEIN"/>
    <property type="match status" value="1"/>
</dbReference>
<sequence length="582" mass="62856">MGSQTLARGALSVSRTHPPPPTRASTSARVRDQSLSAAAARVLRLEAPAAASSTYLWNRLLALLCSGRGGPGPPVLARRVFDAMPERDAVSHNTLIACLSRAGPGHAAERARAYSRMLREDGVRPTGTTLSALLTVGGGDPASACRGFFQQVHAHAVRLGLCSNAFVGSALVRAYQRCGDADAMFGTFEEIDEPDVVCWNVMIDACTWGGSAWRAVEVLSRMCRGGGVADGFTLASILKACSRGQDLGLGMQLHAWAWKIGSESETATCNALITMYLKCGGRVHSAVNVFDGISEPNIISWTAMIAGLVQNGLAMEAAGFYKHMVRVGEKDNDFCFTTVLSAFSTLASLEHGKMVHCRAMKAGFCFDTILGNALLDMYFKCGSSADAQFVFDTMRAHDVVSWTAMVVGYGRHGEARKAVECFRAMVDGGFRPDGITFLAVLSACSRGGIVDEGLSIFRSMSEDHGIKPEREHCACLVYLLGHAGRLNEAETLIMKMGLQLDTFAWESLLGACGIHGEVELGKRSAEKVMELEPWKDGPYVSLSNMYAEQSQWCEKEMLRGRLDYSNVRKDAALSWFPVSEVN</sequence>
<evidence type="ECO:0000256" key="4">
    <source>
        <dbReference type="SAM" id="MobiDB-lite"/>
    </source>
</evidence>
<dbReference type="Pfam" id="PF13041">
    <property type="entry name" value="PPR_2"/>
    <property type="match status" value="1"/>
</dbReference>
<keyword evidence="6" id="KW-1185">Reference proteome</keyword>
<evidence type="ECO:0008006" key="7">
    <source>
        <dbReference type="Google" id="ProtNLM"/>
    </source>
</evidence>
<proteinExistence type="predicted"/>
<evidence type="ECO:0000256" key="2">
    <source>
        <dbReference type="ARBA" id="ARBA00022946"/>
    </source>
</evidence>
<dbReference type="Pfam" id="PF01535">
    <property type="entry name" value="PPR"/>
    <property type="match status" value="2"/>
</dbReference>
<evidence type="ECO:0000256" key="3">
    <source>
        <dbReference type="PROSITE-ProRule" id="PRU00708"/>
    </source>
</evidence>
<dbReference type="InterPro" id="IPR046960">
    <property type="entry name" value="PPR_At4g14850-like_plant"/>
</dbReference>
<gene>
    <name evidence="5" type="ORF">PVAP13_4NG066700</name>
</gene>
<dbReference type="EMBL" id="CM029044">
    <property type="protein sequence ID" value="KAG2604853.1"/>
    <property type="molecule type" value="Genomic_DNA"/>
</dbReference>
<protein>
    <recommendedName>
        <fullName evidence="7">Pentatricopeptide repeat-containing protein</fullName>
    </recommendedName>
</protein>
<dbReference type="Proteomes" id="UP000823388">
    <property type="component" value="Chromosome 4N"/>
</dbReference>
<feature type="repeat" description="PPR" evidence="3">
    <location>
        <begin position="297"/>
        <end position="331"/>
    </location>
</feature>
<dbReference type="FunFam" id="1.25.40.10:FF:000351">
    <property type="entry name" value="Pentatricopeptide repeat-containing protein"/>
    <property type="match status" value="1"/>
</dbReference>
<dbReference type="PANTHER" id="PTHR47926">
    <property type="entry name" value="PENTATRICOPEPTIDE REPEAT-CONTAINING PROTEIN"/>
    <property type="match status" value="1"/>
</dbReference>
<dbReference type="Pfam" id="PF20431">
    <property type="entry name" value="E_motif"/>
    <property type="match status" value="1"/>
</dbReference>